<reference evidence="2 3" key="1">
    <citation type="submission" date="2022-01" db="EMBL/GenBank/DDBJ databases">
        <title>Octadecabacter sp. nov., isolated from a marine alga.</title>
        <authorList>
            <person name="Jin M.S."/>
            <person name="Kim H.M."/>
            <person name="Han D.M."/>
            <person name="Jung J.J."/>
            <person name="Jeon C.O."/>
        </authorList>
    </citation>
    <scope>NUCLEOTIDE SEQUENCE [LARGE SCALE GENOMIC DNA]</scope>
    <source>
        <strain evidence="2 3">G9-8</strain>
    </source>
</reference>
<dbReference type="CDD" id="cd00761">
    <property type="entry name" value="Glyco_tranf_GTA_type"/>
    <property type="match status" value="1"/>
</dbReference>
<dbReference type="RefSeq" id="WP_235225092.1">
    <property type="nucleotide sequence ID" value="NZ_JAKGAQ010000002.1"/>
</dbReference>
<dbReference type="EMBL" id="JAKGAQ010000002">
    <property type="protein sequence ID" value="MCF2870965.1"/>
    <property type="molecule type" value="Genomic_DNA"/>
</dbReference>
<dbReference type="Pfam" id="PF00535">
    <property type="entry name" value="Glycos_transf_2"/>
    <property type="match status" value="1"/>
</dbReference>
<evidence type="ECO:0000313" key="2">
    <source>
        <dbReference type="EMBL" id="MCF2870965.1"/>
    </source>
</evidence>
<sequence length="256" mass="28769">MPQTDLSIVVTVHNESVVSGPTMRSADLAIARARAAGFIVQPVIALDKATPDCRAYFHQPAFDHWARWEVEQGDLGRARNEVIAKCDGENIAFLDADDLFSENWLERGLELIQAGAQVGEERIAHPELNWLFDGEASVYVKIDQDDPLFSPHHFAFTNYYDSLCMSPRDAHLACPYVHRDIPNGLSFQDWQYSVETMAAGYVHRSARDTIIFKRRRDFSLVIESRNREATVRAIEPLAIDRIAMLGRKGGAALGIQ</sequence>
<name>A0ABS9CUP0_9RHOB</name>
<accession>A0ABS9CUP0</accession>
<dbReference type="InterPro" id="IPR029044">
    <property type="entry name" value="Nucleotide-diphossugar_trans"/>
</dbReference>
<gene>
    <name evidence="2" type="ORF">L0664_07800</name>
</gene>
<dbReference type="SUPFAM" id="SSF53448">
    <property type="entry name" value="Nucleotide-diphospho-sugar transferases"/>
    <property type="match status" value="1"/>
</dbReference>
<comment type="caution">
    <text evidence="2">The sequence shown here is derived from an EMBL/GenBank/DDBJ whole genome shotgun (WGS) entry which is preliminary data.</text>
</comment>
<dbReference type="InterPro" id="IPR001173">
    <property type="entry name" value="Glyco_trans_2-like"/>
</dbReference>
<dbReference type="Proteomes" id="UP001200557">
    <property type="component" value="Unassembled WGS sequence"/>
</dbReference>
<organism evidence="2 3">
    <name type="scientific">Octadecabacter dasysiphoniae</name>
    <dbReference type="NCBI Taxonomy" id="2909341"/>
    <lineage>
        <taxon>Bacteria</taxon>
        <taxon>Pseudomonadati</taxon>
        <taxon>Pseudomonadota</taxon>
        <taxon>Alphaproteobacteria</taxon>
        <taxon>Rhodobacterales</taxon>
        <taxon>Roseobacteraceae</taxon>
        <taxon>Octadecabacter</taxon>
    </lineage>
</organism>
<evidence type="ECO:0000313" key="3">
    <source>
        <dbReference type="Proteomes" id="UP001200557"/>
    </source>
</evidence>
<feature type="domain" description="Glycosyltransferase 2-like" evidence="1">
    <location>
        <begin position="74"/>
        <end position="116"/>
    </location>
</feature>
<dbReference type="Gene3D" id="3.90.550.10">
    <property type="entry name" value="Spore Coat Polysaccharide Biosynthesis Protein SpsA, Chain A"/>
    <property type="match status" value="1"/>
</dbReference>
<evidence type="ECO:0000259" key="1">
    <source>
        <dbReference type="Pfam" id="PF00535"/>
    </source>
</evidence>
<protein>
    <submittedName>
        <fullName evidence="2">Glycosyltransferase</fullName>
    </submittedName>
</protein>
<proteinExistence type="predicted"/>
<keyword evidence="3" id="KW-1185">Reference proteome</keyword>